<gene>
    <name evidence="2" type="ORF">XsacCFBP4641_10405</name>
</gene>
<accession>A0A2P5Z447</accession>
<organism evidence="2 3">
    <name type="scientific">Xanthomonas sacchari</name>
    <dbReference type="NCBI Taxonomy" id="56458"/>
    <lineage>
        <taxon>Bacteria</taxon>
        <taxon>Pseudomonadati</taxon>
        <taxon>Pseudomonadota</taxon>
        <taxon>Gammaproteobacteria</taxon>
        <taxon>Lysobacterales</taxon>
        <taxon>Lysobacteraceae</taxon>
        <taxon>Xanthomonas</taxon>
    </lineage>
</organism>
<evidence type="ECO:0000256" key="1">
    <source>
        <dbReference type="SAM" id="Phobius"/>
    </source>
</evidence>
<dbReference type="Proteomes" id="UP000247346">
    <property type="component" value="Unassembled WGS sequence"/>
</dbReference>
<dbReference type="EMBL" id="MDEK01000008">
    <property type="protein sequence ID" value="PPU82568.1"/>
    <property type="molecule type" value="Genomic_DNA"/>
</dbReference>
<feature type="transmembrane region" description="Helical" evidence="1">
    <location>
        <begin position="33"/>
        <end position="51"/>
    </location>
</feature>
<proteinExistence type="predicted"/>
<dbReference type="RefSeq" id="WP_010340334.1">
    <property type="nucleotide sequence ID" value="NZ_CP132343.1"/>
</dbReference>
<comment type="caution">
    <text evidence="2">The sequence shown here is derived from an EMBL/GenBank/DDBJ whole genome shotgun (WGS) entry which is preliminary data.</text>
</comment>
<evidence type="ECO:0000313" key="2">
    <source>
        <dbReference type="EMBL" id="PPU82568.1"/>
    </source>
</evidence>
<keyword evidence="1" id="KW-1133">Transmembrane helix</keyword>
<keyword evidence="1" id="KW-0812">Transmembrane</keyword>
<name>A0A2P5Z447_9XANT</name>
<feature type="transmembrane region" description="Helical" evidence="1">
    <location>
        <begin position="63"/>
        <end position="82"/>
    </location>
</feature>
<dbReference type="AlphaFoldDB" id="A0A2P5Z447"/>
<keyword evidence="1" id="KW-0472">Membrane</keyword>
<dbReference type="GeneID" id="93880911"/>
<protein>
    <submittedName>
        <fullName evidence="2">Uncharacterized protein</fullName>
    </submittedName>
</protein>
<reference evidence="2 3" key="1">
    <citation type="submission" date="2016-08" db="EMBL/GenBank/DDBJ databases">
        <authorList>
            <person name="Seilhamer J.J."/>
        </authorList>
    </citation>
    <scope>NUCLEOTIDE SEQUENCE [LARGE SCALE GENOMIC DNA]</scope>
    <source>
        <strain evidence="2 3">CFBP4641</strain>
    </source>
</reference>
<dbReference type="OrthoDB" id="9937398at2"/>
<feature type="transmembrane region" description="Helical" evidence="1">
    <location>
        <begin position="94"/>
        <end position="115"/>
    </location>
</feature>
<sequence>MNWKAILAYTALLFLFQCGTGFASGFFDPLGWIDAWNVLSFLLCAALFAHMTQRVTQHHLAHACLILAIYAVIADLLAALLPPDTTGEPTLFVILEWVQLLASAGVGLLVGWLFLRRPEQRQLL</sequence>
<evidence type="ECO:0000313" key="3">
    <source>
        <dbReference type="Proteomes" id="UP000247346"/>
    </source>
</evidence>